<comment type="caution">
    <text evidence="3">The sequence shown here is derived from an EMBL/GenBank/DDBJ whole genome shotgun (WGS) entry which is preliminary data.</text>
</comment>
<dbReference type="GO" id="GO:0003700">
    <property type="term" value="F:DNA-binding transcription factor activity"/>
    <property type="evidence" value="ECO:0007669"/>
    <property type="project" value="InterPro"/>
</dbReference>
<feature type="compositionally biased region" description="Polar residues" evidence="1">
    <location>
        <begin position="19"/>
        <end position="31"/>
    </location>
</feature>
<dbReference type="PROSITE" id="PS00036">
    <property type="entry name" value="BZIP_BASIC"/>
    <property type="match status" value="1"/>
</dbReference>
<dbReference type="Gene3D" id="1.20.5.170">
    <property type="match status" value="1"/>
</dbReference>
<feature type="region of interest" description="Disordered" evidence="1">
    <location>
        <begin position="156"/>
        <end position="290"/>
    </location>
</feature>
<evidence type="ECO:0000313" key="4">
    <source>
        <dbReference type="Proteomes" id="UP001309876"/>
    </source>
</evidence>
<dbReference type="Pfam" id="PF07716">
    <property type="entry name" value="bZIP_2"/>
    <property type="match status" value="1"/>
</dbReference>
<feature type="compositionally biased region" description="Pro residues" evidence="1">
    <location>
        <begin position="216"/>
        <end position="246"/>
    </location>
</feature>
<protein>
    <recommendedName>
        <fullName evidence="2">BZIP domain-containing protein</fullName>
    </recommendedName>
</protein>
<accession>A0AAN7TCJ3</accession>
<dbReference type="Proteomes" id="UP001309876">
    <property type="component" value="Unassembled WGS sequence"/>
</dbReference>
<feature type="compositionally biased region" description="Low complexity" evidence="1">
    <location>
        <begin position="7"/>
        <end position="18"/>
    </location>
</feature>
<reference evidence="3 4" key="1">
    <citation type="submission" date="2023-08" db="EMBL/GenBank/DDBJ databases">
        <title>Black Yeasts Isolated from many extreme environments.</title>
        <authorList>
            <person name="Coleine C."/>
            <person name="Stajich J.E."/>
            <person name="Selbmann L."/>
        </authorList>
    </citation>
    <scope>NUCLEOTIDE SEQUENCE [LARGE SCALE GENOMIC DNA]</scope>
    <source>
        <strain evidence="3 4">CCFEE 5910</strain>
    </source>
</reference>
<gene>
    <name evidence="3" type="ORF">LTR05_000819</name>
</gene>
<dbReference type="InterPro" id="IPR004827">
    <property type="entry name" value="bZIP"/>
</dbReference>
<feature type="domain" description="BZIP" evidence="2">
    <location>
        <begin position="101"/>
        <end position="115"/>
    </location>
</feature>
<sequence length="290" mass="31142">MATGIGYSSSTASYSATTQGHIGSPASSSNLGMADREPVDSTSAMINAQTTPSTASHMMAATRAYGVGQPAYQMELSTESGPMILPVEVDVQQASKLADEKRKRNAGASARFRQRRKEKEQAASHHIADLQKQVRDMTEERDFYLAERNIFRDILSRTPGASIPPRPASPRMRRLQPHGLRHDQGDPSPAQRRRTSAYQPSFAAASIPTTSYANPFPQPQGPAYTLPPPSLAPGLPDPRGQPPQPPAGSGLLGPPIPPRAPHQMPPALAPNPQPPNTRSAPYDSFQGDTQ</sequence>
<evidence type="ECO:0000259" key="2">
    <source>
        <dbReference type="PROSITE" id="PS00036"/>
    </source>
</evidence>
<evidence type="ECO:0000256" key="1">
    <source>
        <dbReference type="SAM" id="MobiDB-lite"/>
    </source>
</evidence>
<name>A0AAN7TCJ3_9EURO</name>
<organism evidence="3 4">
    <name type="scientific">Lithohypha guttulata</name>
    <dbReference type="NCBI Taxonomy" id="1690604"/>
    <lineage>
        <taxon>Eukaryota</taxon>
        <taxon>Fungi</taxon>
        <taxon>Dikarya</taxon>
        <taxon>Ascomycota</taxon>
        <taxon>Pezizomycotina</taxon>
        <taxon>Eurotiomycetes</taxon>
        <taxon>Chaetothyriomycetidae</taxon>
        <taxon>Chaetothyriales</taxon>
        <taxon>Trichomeriaceae</taxon>
        <taxon>Lithohypha</taxon>
    </lineage>
</organism>
<dbReference type="AlphaFoldDB" id="A0AAN7TCJ3"/>
<evidence type="ECO:0000313" key="3">
    <source>
        <dbReference type="EMBL" id="KAK5090644.1"/>
    </source>
</evidence>
<feature type="compositionally biased region" description="Pro residues" evidence="1">
    <location>
        <begin position="254"/>
        <end position="275"/>
    </location>
</feature>
<dbReference type="CDD" id="cd14705">
    <property type="entry name" value="bZIP_Zip1"/>
    <property type="match status" value="1"/>
</dbReference>
<proteinExistence type="predicted"/>
<feature type="region of interest" description="Disordered" evidence="1">
    <location>
        <begin position="1"/>
        <end position="37"/>
    </location>
</feature>
<dbReference type="EMBL" id="JAVRRJ010000001">
    <property type="protein sequence ID" value="KAK5090644.1"/>
    <property type="molecule type" value="Genomic_DNA"/>
</dbReference>
<keyword evidence="4" id="KW-1185">Reference proteome</keyword>
<feature type="region of interest" description="Disordered" evidence="1">
    <location>
        <begin position="96"/>
        <end position="123"/>
    </location>
</feature>